<evidence type="ECO:0000313" key="5">
    <source>
        <dbReference type="EMBL" id="MFK7160203.1"/>
    </source>
</evidence>
<evidence type="ECO:0000259" key="3">
    <source>
        <dbReference type="PROSITE" id="PS50883"/>
    </source>
</evidence>
<dbReference type="SMART" id="SM00448">
    <property type="entry name" value="REC"/>
    <property type="match status" value="1"/>
</dbReference>
<dbReference type="InterPro" id="IPR001633">
    <property type="entry name" value="EAL_dom"/>
</dbReference>
<feature type="domain" description="EAL" evidence="3">
    <location>
        <begin position="485"/>
        <end position="738"/>
    </location>
</feature>
<dbReference type="PROSITE" id="PS50887">
    <property type="entry name" value="GGDEF"/>
    <property type="match status" value="1"/>
</dbReference>
<sequence length="741" mass="83486">MKSNEDDLLLFADEASITAPLMEGPAWRILIVDDDIDVHQATKMAFFGLEVLGRSIECMSAYSAAEARQLLEQAGPFACVFLDVVMEEEQAGLKLVGYIRDQLQDQQVRIVLRTGQPGYAPELEVIKKYDINDYKHKSELSRTRLVTALIASLRSYQQIRMLEQSRTGLAMIIKNAPNLFLRHSAQDFAQGVLLQLCSLLDIDENGFICCHEDSQDQQVRILAGAGHYSHLIGQSVQDIEDLTVREAILDAMRSKQNVICSDYMLLYIQSPRQDELVVRIETHRPLTEMDIRLIELFSINIAVGFENAQLFEQTEFQALHDTLTLLPNRHACLEACERLIQDQTPFAVLMMDVDNFQSINDGLGYGVGDAMLKKIAVLLKQHFHQAALIARLSADTFSVLLPQASLEQINPWVEAFKEATDQGLDVEGYDLPLSFTLGLAFYPGQGETAKALLQNVSIAMKHGKNTRRGLLSLFDHAFERALQQRLSVAQELRYSIERGELEVYFQPQHCLQTQSLMGAEALLRWRRAGQLVSPIEFIEAAESTGLIVPLGAWVLETACHEQQRWWRETGQRLTVAVNVSMRQLIDPHFLDQVDQALQKTGITPEDLELEITESMMMEDPAALQQLIAGLRDRGIKVAMDDFGTGYSSLSHLQQLPLDKLKIDRAFISGLEQHKEDRLLVEMMINLGHMLGHIVIAEGVETQEQQQILCELGCDRVQGYFYSPPLAAEAWQAYLLAHAQPE</sequence>
<dbReference type="PANTHER" id="PTHR33121">
    <property type="entry name" value="CYCLIC DI-GMP PHOSPHODIESTERASE PDEF"/>
    <property type="match status" value="1"/>
</dbReference>
<dbReference type="SUPFAM" id="SSF55781">
    <property type="entry name" value="GAF domain-like"/>
    <property type="match status" value="1"/>
</dbReference>
<reference evidence="5 6" key="1">
    <citation type="submission" date="2024-02" db="EMBL/GenBank/DDBJ databases">
        <title>Marinospirillum sp. MEB 164 isolated from Lonar lake sediment.</title>
        <authorList>
            <person name="Joshi A."/>
            <person name="Thite S."/>
        </authorList>
    </citation>
    <scope>NUCLEOTIDE SEQUENCE [LARGE SCALE GENOMIC DNA]</scope>
    <source>
        <strain evidence="5 6">MEB164</strain>
    </source>
</reference>
<dbReference type="RefSeq" id="WP_405337452.1">
    <property type="nucleotide sequence ID" value="NZ_JBANFI010000002.1"/>
</dbReference>
<dbReference type="Pfam" id="PF11849">
    <property type="entry name" value="DUF3369"/>
    <property type="match status" value="1"/>
</dbReference>
<dbReference type="Pfam" id="PF00990">
    <property type="entry name" value="GGDEF"/>
    <property type="match status" value="1"/>
</dbReference>
<dbReference type="PANTHER" id="PTHR33121:SF71">
    <property type="entry name" value="OXYGEN SENSOR PROTEIN DOSP"/>
    <property type="match status" value="1"/>
</dbReference>
<name>A0ABW8PX35_9GAMM</name>
<dbReference type="InterPro" id="IPR035919">
    <property type="entry name" value="EAL_sf"/>
</dbReference>
<dbReference type="PROSITE" id="PS50883">
    <property type="entry name" value="EAL"/>
    <property type="match status" value="1"/>
</dbReference>
<dbReference type="Gene3D" id="3.20.20.450">
    <property type="entry name" value="EAL domain"/>
    <property type="match status" value="1"/>
</dbReference>
<dbReference type="InterPro" id="IPR001789">
    <property type="entry name" value="Sig_transdc_resp-reg_receiver"/>
</dbReference>
<dbReference type="Gene3D" id="3.40.50.2300">
    <property type="match status" value="1"/>
</dbReference>
<dbReference type="CDD" id="cd01949">
    <property type="entry name" value="GGDEF"/>
    <property type="match status" value="1"/>
</dbReference>
<comment type="caution">
    <text evidence="5">The sequence shown here is derived from an EMBL/GenBank/DDBJ whole genome shotgun (WGS) entry which is preliminary data.</text>
</comment>
<keyword evidence="1" id="KW-0597">Phosphoprotein</keyword>
<keyword evidence="6" id="KW-1185">Reference proteome</keyword>
<dbReference type="EMBL" id="JBANFI010000002">
    <property type="protein sequence ID" value="MFK7160203.1"/>
    <property type="molecule type" value="Genomic_DNA"/>
</dbReference>
<dbReference type="SUPFAM" id="SSF55073">
    <property type="entry name" value="Nucleotide cyclase"/>
    <property type="match status" value="1"/>
</dbReference>
<dbReference type="InterPro" id="IPR043128">
    <property type="entry name" value="Rev_trsase/Diguanyl_cyclase"/>
</dbReference>
<dbReference type="SUPFAM" id="SSF52172">
    <property type="entry name" value="CheY-like"/>
    <property type="match status" value="1"/>
</dbReference>
<feature type="modified residue" description="4-aspartylphosphate" evidence="1">
    <location>
        <position position="83"/>
    </location>
</feature>
<dbReference type="SMART" id="SM00267">
    <property type="entry name" value="GGDEF"/>
    <property type="match status" value="1"/>
</dbReference>
<dbReference type="SMART" id="SM00052">
    <property type="entry name" value="EAL"/>
    <property type="match status" value="1"/>
</dbReference>
<evidence type="ECO:0000259" key="2">
    <source>
        <dbReference type="PROSITE" id="PS50110"/>
    </source>
</evidence>
<dbReference type="InterPro" id="IPR029787">
    <property type="entry name" value="Nucleotide_cyclase"/>
</dbReference>
<feature type="domain" description="GGDEF" evidence="4">
    <location>
        <begin position="344"/>
        <end position="476"/>
    </location>
</feature>
<dbReference type="InterPro" id="IPR000160">
    <property type="entry name" value="GGDEF_dom"/>
</dbReference>
<dbReference type="Gene3D" id="3.30.70.270">
    <property type="match status" value="1"/>
</dbReference>
<dbReference type="NCBIfam" id="TIGR00254">
    <property type="entry name" value="GGDEF"/>
    <property type="match status" value="1"/>
</dbReference>
<evidence type="ECO:0000313" key="6">
    <source>
        <dbReference type="Proteomes" id="UP001621714"/>
    </source>
</evidence>
<dbReference type="PROSITE" id="PS50110">
    <property type="entry name" value="RESPONSE_REGULATORY"/>
    <property type="match status" value="1"/>
</dbReference>
<evidence type="ECO:0000259" key="4">
    <source>
        <dbReference type="PROSITE" id="PS50887"/>
    </source>
</evidence>
<organism evidence="5 6">
    <name type="scientific">Marinospirillum alkalitolerans</name>
    <dbReference type="NCBI Taxonomy" id="3123374"/>
    <lineage>
        <taxon>Bacteria</taxon>
        <taxon>Pseudomonadati</taxon>
        <taxon>Pseudomonadota</taxon>
        <taxon>Gammaproteobacteria</taxon>
        <taxon>Oceanospirillales</taxon>
        <taxon>Oceanospirillaceae</taxon>
        <taxon>Marinospirillum</taxon>
    </lineage>
</organism>
<evidence type="ECO:0000256" key="1">
    <source>
        <dbReference type="PROSITE-ProRule" id="PRU00169"/>
    </source>
</evidence>
<accession>A0ABW8PX35</accession>
<dbReference type="InterPro" id="IPR021800">
    <property type="entry name" value="DUF3369"/>
</dbReference>
<dbReference type="SUPFAM" id="SSF141868">
    <property type="entry name" value="EAL domain-like"/>
    <property type="match status" value="1"/>
</dbReference>
<dbReference type="InterPro" id="IPR011006">
    <property type="entry name" value="CheY-like_superfamily"/>
</dbReference>
<gene>
    <name evidence="5" type="ORF">V6U78_04040</name>
</gene>
<dbReference type="InterPro" id="IPR050706">
    <property type="entry name" value="Cyclic-di-GMP_PDE-like"/>
</dbReference>
<feature type="domain" description="Response regulatory" evidence="2">
    <location>
        <begin position="28"/>
        <end position="152"/>
    </location>
</feature>
<protein>
    <submittedName>
        <fullName evidence="5">EAL domain-containing protein</fullName>
    </submittedName>
</protein>
<proteinExistence type="predicted"/>
<dbReference type="Proteomes" id="UP001621714">
    <property type="component" value="Unassembled WGS sequence"/>
</dbReference>
<dbReference type="Pfam" id="PF00563">
    <property type="entry name" value="EAL"/>
    <property type="match status" value="1"/>
</dbReference>
<dbReference type="CDD" id="cd01948">
    <property type="entry name" value="EAL"/>
    <property type="match status" value="1"/>
</dbReference>